<keyword evidence="13" id="KW-0963">Cytoplasm</keyword>
<dbReference type="InterPro" id="IPR028299">
    <property type="entry name" value="ClpA/B_CS2"/>
</dbReference>
<dbReference type="Pfam" id="PF07724">
    <property type="entry name" value="AAA_2"/>
    <property type="match status" value="1"/>
</dbReference>
<dbReference type="PRINTS" id="PR00300">
    <property type="entry name" value="CLPPROTEASEA"/>
</dbReference>
<dbReference type="GO" id="GO:0016887">
    <property type="term" value="F:ATP hydrolysis activity"/>
    <property type="evidence" value="ECO:0007669"/>
    <property type="project" value="InterPro"/>
</dbReference>
<dbReference type="Pfam" id="PF17871">
    <property type="entry name" value="AAA_lid_9"/>
    <property type="match status" value="1"/>
</dbReference>
<dbReference type="InterPro" id="IPR027417">
    <property type="entry name" value="P-loop_NTPase"/>
</dbReference>
<dbReference type="InterPro" id="IPR001270">
    <property type="entry name" value="ClpA/B"/>
</dbReference>
<dbReference type="CDD" id="cd19499">
    <property type="entry name" value="RecA-like_ClpB_Hsp104-like"/>
    <property type="match status" value="1"/>
</dbReference>
<evidence type="ECO:0000256" key="4">
    <source>
        <dbReference type="ARBA" id="ARBA00022737"/>
    </source>
</evidence>
<reference evidence="15 16" key="1">
    <citation type="submission" date="2020-08" db="EMBL/GenBank/DDBJ databases">
        <authorList>
            <person name="Liu G."/>
            <person name="Sun C."/>
        </authorList>
    </citation>
    <scope>NUCLEOTIDE SEQUENCE [LARGE SCALE GENOMIC DNA]</scope>
    <source>
        <strain evidence="15 16">OT19</strain>
    </source>
</reference>
<dbReference type="SMART" id="SM01086">
    <property type="entry name" value="ClpB_D2-small"/>
    <property type="match status" value="1"/>
</dbReference>
<organism evidence="15 16">
    <name type="scientific">Croceicoccus marinus</name>
    <dbReference type="NCBI Taxonomy" id="450378"/>
    <lineage>
        <taxon>Bacteria</taxon>
        <taxon>Pseudomonadati</taxon>
        <taxon>Pseudomonadota</taxon>
        <taxon>Alphaproteobacteria</taxon>
        <taxon>Sphingomonadales</taxon>
        <taxon>Erythrobacteraceae</taxon>
        <taxon>Croceicoccus</taxon>
    </lineage>
</organism>
<dbReference type="Gene3D" id="3.40.50.300">
    <property type="entry name" value="P-loop containing nucleotide triphosphate hydrolases"/>
    <property type="match status" value="3"/>
</dbReference>
<keyword evidence="13" id="KW-0346">Stress response</keyword>
<comment type="similarity">
    <text evidence="2 12">Belongs to the ClpA/ClpB family.</text>
</comment>
<comment type="subunit">
    <text evidence="13">Homohexamer; The oligomerization is ATP-dependent.</text>
</comment>
<dbReference type="InterPro" id="IPR017730">
    <property type="entry name" value="Chaperonin_ClpB"/>
</dbReference>
<dbReference type="GO" id="GO:0034605">
    <property type="term" value="P:cellular response to heat"/>
    <property type="evidence" value="ECO:0007669"/>
    <property type="project" value="TreeGrafter"/>
</dbReference>
<dbReference type="Proteomes" id="UP000515297">
    <property type="component" value="Chromosome"/>
</dbReference>
<evidence type="ECO:0000259" key="14">
    <source>
        <dbReference type="PROSITE" id="PS51903"/>
    </source>
</evidence>
<dbReference type="Pfam" id="PF10431">
    <property type="entry name" value="ClpB_D2-small"/>
    <property type="match status" value="1"/>
</dbReference>
<dbReference type="InterPro" id="IPR050130">
    <property type="entry name" value="ClpA_ClpB"/>
</dbReference>
<dbReference type="GO" id="GO:0005737">
    <property type="term" value="C:cytoplasm"/>
    <property type="evidence" value="ECO:0007669"/>
    <property type="project" value="UniProtKB-SubCell"/>
</dbReference>
<comment type="subunit">
    <text evidence="10">Homohexamer. The oligomerization is ATP-dependent.</text>
</comment>
<dbReference type="Pfam" id="PF00004">
    <property type="entry name" value="AAA"/>
    <property type="match status" value="1"/>
</dbReference>
<dbReference type="InterPro" id="IPR018368">
    <property type="entry name" value="ClpA/B_CS1"/>
</dbReference>
<dbReference type="Gene3D" id="1.10.8.60">
    <property type="match status" value="1"/>
</dbReference>
<keyword evidence="4 11" id="KW-0677">Repeat</keyword>
<evidence type="ECO:0000256" key="5">
    <source>
        <dbReference type="ARBA" id="ARBA00022741"/>
    </source>
</evidence>
<dbReference type="SMART" id="SM00382">
    <property type="entry name" value="AAA"/>
    <property type="match status" value="2"/>
</dbReference>
<keyword evidence="6 12" id="KW-0067">ATP-binding</keyword>
<dbReference type="InterPro" id="IPR036628">
    <property type="entry name" value="Clp_N_dom_sf"/>
</dbReference>
<dbReference type="AlphaFoldDB" id="A0A7G6VT39"/>
<comment type="subcellular location">
    <subcellularLocation>
        <location evidence="1 13">Cytoplasm</location>
    </subcellularLocation>
</comment>
<dbReference type="PROSITE" id="PS00870">
    <property type="entry name" value="CLPAB_1"/>
    <property type="match status" value="1"/>
</dbReference>
<evidence type="ECO:0000256" key="11">
    <source>
        <dbReference type="PROSITE-ProRule" id="PRU01251"/>
    </source>
</evidence>
<dbReference type="Pfam" id="PF02861">
    <property type="entry name" value="Clp_N"/>
    <property type="match status" value="1"/>
</dbReference>
<dbReference type="InterPro" id="IPR003959">
    <property type="entry name" value="ATPase_AAA_core"/>
</dbReference>
<keyword evidence="5 12" id="KW-0547">Nucleotide-binding</keyword>
<protein>
    <recommendedName>
        <fullName evidence="3 13">Chaperone protein ClpB</fullName>
    </recommendedName>
</protein>
<evidence type="ECO:0000256" key="7">
    <source>
        <dbReference type="ARBA" id="ARBA00023054"/>
    </source>
</evidence>
<dbReference type="FunFam" id="3.40.50.300:FF:000025">
    <property type="entry name" value="ATP-dependent Clp protease subunit"/>
    <property type="match status" value="1"/>
</dbReference>
<accession>A0A7G6VT39</accession>
<dbReference type="GO" id="GO:0005524">
    <property type="term" value="F:ATP binding"/>
    <property type="evidence" value="ECO:0007669"/>
    <property type="project" value="UniProtKB-UniRule"/>
</dbReference>
<dbReference type="InterPro" id="IPR041546">
    <property type="entry name" value="ClpA/ClpB_AAA_lid"/>
</dbReference>
<dbReference type="PROSITE" id="PS51903">
    <property type="entry name" value="CLP_R"/>
    <property type="match status" value="1"/>
</dbReference>
<dbReference type="InterPro" id="IPR019489">
    <property type="entry name" value="Clp_ATPase_C"/>
</dbReference>
<evidence type="ECO:0000256" key="2">
    <source>
        <dbReference type="ARBA" id="ARBA00008675"/>
    </source>
</evidence>
<name>A0A7G6VT39_9SPHN</name>
<keyword evidence="8 12" id="KW-0143">Chaperone</keyword>
<dbReference type="NCBIfam" id="TIGR03346">
    <property type="entry name" value="chaperone_ClpB"/>
    <property type="match status" value="1"/>
</dbReference>
<evidence type="ECO:0000256" key="9">
    <source>
        <dbReference type="ARBA" id="ARBA00025613"/>
    </source>
</evidence>
<dbReference type="CDD" id="cd00009">
    <property type="entry name" value="AAA"/>
    <property type="match status" value="1"/>
</dbReference>
<evidence type="ECO:0000256" key="1">
    <source>
        <dbReference type="ARBA" id="ARBA00004496"/>
    </source>
</evidence>
<evidence type="ECO:0000256" key="3">
    <source>
        <dbReference type="ARBA" id="ARBA00017574"/>
    </source>
</evidence>
<dbReference type="FunFam" id="3.40.50.300:FF:000120">
    <property type="entry name" value="ATP-dependent chaperone ClpB"/>
    <property type="match status" value="1"/>
</dbReference>
<gene>
    <name evidence="13 15" type="primary">clpB</name>
    <name evidence="15" type="ORF">H4O24_13465</name>
</gene>
<dbReference type="Gene3D" id="1.10.1780.10">
    <property type="entry name" value="Clp, N-terminal domain"/>
    <property type="match status" value="1"/>
</dbReference>
<keyword evidence="7 13" id="KW-0175">Coiled coil</keyword>
<dbReference type="InterPro" id="IPR004176">
    <property type="entry name" value="Clp_R_N"/>
</dbReference>
<dbReference type="EMBL" id="CP060052">
    <property type="protein sequence ID" value="QNE04904.1"/>
    <property type="molecule type" value="Genomic_DNA"/>
</dbReference>
<evidence type="ECO:0000256" key="12">
    <source>
        <dbReference type="RuleBase" id="RU004432"/>
    </source>
</evidence>
<dbReference type="RefSeq" id="WP_185884145.1">
    <property type="nucleotide sequence ID" value="NZ_CP060052.1"/>
</dbReference>
<evidence type="ECO:0000256" key="10">
    <source>
        <dbReference type="ARBA" id="ARBA00026057"/>
    </source>
</evidence>
<dbReference type="PANTHER" id="PTHR11638:SF18">
    <property type="entry name" value="HEAT SHOCK PROTEIN 104"/>
    <property type="match status" value="1"/>
</dbReference>
<evidence type="ECO:0000256" key="8">
    <source>
        <dbReference type="ARBA" id="ARBA00023186"/>
    </source>
</evidence>
<dbReference type="InterPro" id="IPR003593">
    <property type="entry name" value="AAA+_ATPase"/>
</dbReference>
<proteinExistence type="inferred from homology"/>
<dbReference type="PANTHER" id="PTHR11638">
    <property type="entry name" value="ATP-DEPENDENT CLP PROTEASE"/>
    <property type="match status" value="1"/>
</dbReference>
<dbReference type="PROSITE" id="PS00871">
    <property type="entry name" value="CLPAB_2"/>
    <property type="match status" value="1"/>
</dbReference>
<dbReference type="SUPFAM" id="SSF52540">
    <property type="entry name" value="P-loop containing nucleoside triphosphate hydrolases"/>
    <property type="match status" value="2"/>
</dbReference>
<sequence>MNLEKFTDRAKGFLQAAQTVAIRMNHQRISPAHILKALLEDGEGMASGLIQRAGGNPAFAQAEIDEALGKVPQVSGGGAQQTPGLDNDAVRMLDQAEQLATKSGDSYVTVERLLLALTLATTTSAGRALKAANLTPQALEAAITELRGGRKADTASAEESYDALEKYARDLTEAAREGKLDPVIGRDEEIRRTVQILARRTKNNPALIGEPGVGKTAIAEGLALRIANGDVPDSLKDRRLMALDMGSLIAGAKYRGEFEERLKSVLDEVKGAEGEIILFIDEMHTLIGAGKSEGAMDAGNLLKPALARGELHCIGATTLDEYQKYVEKDPALQRRFQPVFVGEPTVEDTISILRGLKEKYELHHGVRITDGAIVAASTLSNRYISDRFLPDKAIDLMDEAASRIRMEVESKPEEIENLDRRIIQLKIEESALSKESDSASQDRLAALREELANLEQQSSELTTRWQNERDKIAAEGKIKEELDQARIELEQAQRAGDLARAGELSYGKIPALEKQLSEASAQSENALLREEVTEDDIAGVVSRWTGVPVDRMMEGEREKLLKMEEVIGTRVIGQEQAVQAVSKAVRRARAGLQDPNRPLGSFLFLGPTGVGKTELTKALAEFLFDDDSAMVRIDMSEFMEKHAVARLIGAPPGYVGYEEGGVLTEAVRRRPYQVVLFDEVEKAHSDVFNVLLQVLDDGRLTDGQGRVVDFSNTLIILTSNLGSQYLANMDDGQKVEDVEPQVMDVVRGHFRPEFLNRLDEIILFHRLGADHMAPIVEIQVKRVQKLLKDRKIVLDLTDAAKRWLGRVGYDPVYGARPLKRAVQRYLQDPLADMLLGGQVPDGSTVHIDEGDGALNISVA</sequence>
<dbReference type="FunFam" id="3.40.50.300:FF:000010">
    <property type="entry name" value="Chaperone clpB 1, putative"/>
    <property type="match status" value="1"/>
</dbReference>
<comment type="function">
    <text evidence="9">Part of a stress-induced multi-chaperone system, it is involved in the recovery of the cell from heat-induced damage, in cooperation with DnaK, DnaJ and GrpE. Acts before DnaK, in the processing of protein aggregates. Protein binding stimulates the ATPase activity; ATP hydrolysis unfolds the denatured protein aggregates, which probably helps expose new hydrophobic binding sites on the surface of ClpB-bound aggregates, contributing to the solubilization and refolding of denatured protein aggregates by DnaK.</text>
</comment>
<feature type="coiled-coil region" evidence="13">
    <location>
        <begin position="415"/>
        <end position="495"/>
    </location>
</feature>
<evidence type="ECO:0000313" key="16">
    <source>
        <dbReference type="Proteomes" id="UP000515297"/>
    </source>
</evidence>
<feature type="domain" description="Clp R" evidence="14">
    <location>
        <begin position="3"/>
        <end position="149"/>
    </location>
</feature>
<dbReference type="GO" id="GO:0042026">
    <property type="term" value="P:protein refolding"/>
    <property type="evidence" value="ECO:0007669"/>
    <property type="project" value="UniProtKB-UniRule"/>
</dbReference>
<evidence type="ECO:0000313" key="15">
    <source>
        <dbReference type="EMBL" id="QNE04904.1"/>
    </source>
</evidence>
<evidence type="ECO:0000256" key="13">
    <source>
        <dbReference type="RuleBase" id="RU362034"/>
    </source>
</evidence>
<dbReference type="SUPFAM" id="SSF81923">
    <property type="entry name" value="Double Clp-N motif"/>
    <property type="match status" value="1"/>
</dbReference>
<evidence type="ECO:0000256" key="6">
    <source>
        <dbReference type="ARBA" id="ARBA00022840"/>
    </source>
</evidence>